<feature type="non-terminal residue" evidence="2">
    <location>
        <position position="89"/>
    </location>
</feature>
<organism evidence="2 3">
    <name type="scientific">Burkholderia cepacia</name>
    <name type="common">Pseudomonas cepacia</name>
    <dbReference type="NCBI Taxonomy" id="292"/>
    <lineage>
        <taxon>Bacteria</taxon>
        <taxon>Pseudomonadati</taxon>
        <taxon>Pseudomonadota</taxon>
        <taxon>Betaproteobacteria</taxon>
        <taxon>Burkholderiales</taxon>
        <taxon>Burkholderiaceae</taxon>
        <taxon>Burkholderia</taxon>
        <taxon>Burkholderia cepacia complex</taxon>
    </lineage>
</organism>
<dbReference type="AlphaFoldDB" id="A0A0J5VE25"/>
<feature type="coiled-coil region" evidence="1">
    <location>
        <begin position="45"/>
        <end position="72"/>
    </location>
</feature>
<feature type="non-terminal residue" evidence="2">
    <location>
        <position position="1"/>
    </location>
</feature>
<accession>A0A0J5VE25</accession>
<keyword evidence="1" id="KW-0175">Coiled coil</keyword>
<gene>
    <name evidence="2" type="ORF">VL15_38955</name>
</gene>
<name>A0A0J5VE25_BURCE</name>
<reference evidence="2 3" key="1">
    <citation type="submission" date="2015-05" db="EMBL/GenBank/DDBJ databases">
        <title>Draft genome of Burkholderia cepacia LK29.</title>
        <authorList>
            <person name="Chan X.Y."/>
        </authorList>
    </citation>
    <scope>NUCLEOTIDE SEQUENCE [LARGE SCALE GENOMIC DNA]</scope>
    <source>
        <strain evidence="2 3">LK29</strain>
    </source>
</reference>
<comment type="caution">
    <text evidence="2">The sequence shown here is derived from an EMBL/GenBank/DDBJ whole genome shotgun (WGS) entry which is preliminary data.</text>
</comment>
<protein>
    <submittedName>
        <fullName evidence="2">Transposase</fullName>
    </submittedName>
</protein>
<evidence type="ECO:0000313" key="3">
    <source>
        <dbReference type="Proteomes" id="UP000036338"/>
    </source>
</evidence>
<evidence type="ECO:0000256" key="1">
    <source>
        <dbReference type="SAM" id="Coils"/>
    </source>
</evidence>
<sequence>SEKTLANRLTKLAPRMGKGLAAEIVQALSEQAVTVPGTQAATIVMPRLAQQLAALRQQRDEVAAEVERLVLAHPLWPVLTPTPGMLVRT</sequence>
<dbReference type="EMBL" id="LDWR01000169">
    <property type="protein sequence ID" value="KML36292.1"/>
    <property type="molecule type" value="Genomic_DNA"/>
</dbReference>
<proteinExistence type="predicted"/>
<dbReference type="Proteomes" id="UP000036338">
    <property type="component" value="Unassembled WGS sequence"/>
</dbReference>
<evidence type="ECO:0000313" key="2">
    <source>
        <dbReference type="EMBL" id="KML36292.1"/>
    </source>
</evidence>